<proteinExistence type="predicted"/>
<accession>A0A127QB07</accession>
<gene>
    <name evidence="2" type="ORF">CPter91_4957</name>
</gene>
<evidence type="ECO:0000313" key="2">
    <source>
        <dbReference type="EMBL" id="AMP07249.1"/>
    </source>
</evidence>
<dbReference type="EMBL" id="CP013234">
    <property type="protein sequence ID" value="AMP07249.1"/>
    <property type="molecule type" value="Genomic_DNA"/>
</dbReference>
<reference evidence="2 3" key="1">
    <citation type="submission" date="2015-11" db="EMBL/GenBank/DDBJ databases">
        <title>Exploring the genomic traits of fungus-feeding bacterial genus Collimonas.</title>
        <authorList>
            <person name="Song C."/>
            <person name="Schmidt R."/>
            <person name="de Jager V."/>
            <person name="Krzyzanowska D."/>
            <person name="Jongedijk E."/>
            <person name="Cankar K."/>
            <person name="Beekwilder J."/>
            <person name="van Veen A."/>
            <person name="de Boer W."/>
            <person name="van Veen J.A."/>
            <person name="Garbeva P."/>
        </authorList>
    </citation>
    <scope>NUCLEOTIDE SEQUENCE [LARGE SCALE GENOMIC DNA]</scope>
    <source>
        <strain evidence="2 3">Ter91</strain>
    </source>
</reference>
<evidence type="ECO:0000313" key="3">
    <source>
        <dbReference type="Proteomes" id="UP000074561"/>
    </source>
</evidence>
<protein>
    <submittedName>
        <fullName evidence="2">Uncharacterized protein</fullName>
    </submittedName>
</protein>
<feature type="transmembrane region" description="Helical" evidence="1">
    <location>
        <begin position="18"/>
        <end position="37"/>
    </location>
</feature>
<keyword evidence="1" id="KW-0472">Membrane</keyword>
<dbReference type="KEGG" id="cpra:CPter91_4957"/>
<evidence type="ECO:0000256" key="1">
    <source>
        <dbReference type="SAM" id="Phobius"/>
    </source>
</evidence>
<organism evidence="2 3">
    <name type="scientific">Collimonas pratensis</name>
    <dbReference type="NCBI Taxonomy" id="279113"/>
    <lineage>
        <taxon>Bacteria</taxon>
        <taxon>Pseudomonadati</taxon>
        <taxon>Pseudomonadota</taxon>
        <taxon>Betaproteobacteria</taxon>
        <taxon>Burkholderiales</taxon>
        <taxon>Oxalobacteraceae</taxon>
        <taxon>Collimonas</taxon>
    </lineage>
</organism>
<name>A0A127QB07_9BURK</name>
<keyword evidence="1" id="KW-0812">Transmembrane</keyword>
<dbReference type="AlphaFoldDB" id="A0A127QB07"/>
<sequence>MLIYYVQLSSKNTGLPNLYEFSITFNFIIVMTLLLLIPDLVRRKTQ</sequence>
<keyword evidence="1" id="KW-1133">Transmembrane helix</keyword>
<dbReference type="Proteomes" id="UP000074561">
    <property type="component" value="Chromosome"/>
</dbReference>